<keyword evidence="2" id="KW-0378">Hydrolase</keyword>
<dbReference type="Proteomes" id="UP000198639">
    <property type="component" value="Unassembled WGS sequence"/>
</dbReference>
<dbReference type="SUPFAM" id="SSF55486">
    <property type="entry name" value="Metalloproteases ('zincins'), catalytic domain"/>
    <property type="match status" value="1"/>
</dbReference>
<gene>
    <name evidence="2" type="ORF">SAMN05216204_13916</name>
</gene>
<dbReference type="Pfam" id="PF13180">
    <property type="entry name" value="PDZ_2"/>
    <property type="match status" value="1"/>
</dbReference>
<dbReference type="Gene3D" id="2.30.42.10">
    <property type="match status" value="1"/>
</dbReference>
<keyword evidence="2" id="KW-0645">Protease</keyword>
<dbReference type="Pfam" id="PF17899">
    <property type="entry name" value="Peptidase_M61_N"/>
    <property type="match status" value="1"/>
</dbReference>
<sequence>MSKFPVVIESDYTKGTTRTTAARATNIMKKPSQKTQPAILYTIVPKDLAGHLFNVTVTVAAPDPEGQVFALPAWIPGSYMIREFARNIVRIRAESGANEVALAKLDKHTWRAARTAGPLTVHYEVYAWDLSVRAAHLDQTHGFFNGTSVFLRVAGQEAQPHQVDIQRPADPAAKSWRVATAMKELGAKRYGFGTYVAPDYDELIDHPVEMGDFELASFKAHGVAHDIVITGRVPNIDMPRLCADLKAICEAQIAFFDPQGKRAPMERYVFMTMAVGDGYGGLEHRASTALICARADLPSLATPKSAEPGEGYLRFLGLCSHEYFHTWNVKRIKPAVFAPYDLQVENYTPLLWLFEGFTSYYDDLMLVRAGIIGEATYLKLLSKTVGGVLRGSGRTKQSVAESSFDAWSKYYRQDENSPNAIISYYTKGSLIGLAFDLTIRAKTGGARSLDDVMRTLWERFGRDFYSGAGRGVTEAEVEAIFDEVGGTRLRSQFERWVRGTEDLPLAKLYAPFGVKLVDERKAGKPSLDAGIGRDPLGAKLTQVHEGGAAHRAGLSAHDVVIAIDGLRAIGNPPNVDTLLARYRVGDKVTVHAFRRDELMQFEVTLQGDRMPAVTLSQAVAGKKSSALKRPSSI</sequence>
<dbReference type="InterPro" id="IPR001478">
    <property type="entry name" value="PDZ"/>
</dbReference>
<dbReference type="EMBL" id="FOLD01000039">
    <property type="protein sequence ID" value="SFD81502.1"/>
    <property type="molecule type" value="Genomic_DNA"/>
</dbReference>
<keyword evidence="2" id="KW-0482">Metalloprotease</keyword>
<evidence type="ECO:0000313" key="2">
    <source>
        <dbReference type="EMBL" id="SFD81502.1"/>
    </source>
</evidence>
<dbReference type="Gene3D" id="2.60.40.3650">
    <property type="match status" value="1"/>
</dbReference>
<proteinExistence type="predicted"/>
<dbReference type="PIRSF" id="PIRSF016493">
    <property type="entry name" value="Glycyl_aminpptds"/>
    <property type="match status" value="1"/>
</dbReference>
<feature type="domain" description="PDZ" evidence="1">
    <location>
        <begin position="510"/>
        <end position="596"/>
    </location>
</feature>
<dbReference type="Pfam" id="PF05299">
    <property type="entry name" value="Peptidase_M61"/>
    <property type="match status" value="1"/>
</dbReference>
<dbReference type="SMART" id="SM00228">
    <property type="entry name" value="PDZ"/>
    <property type="match status" value="1"/>
</dbReference>
<dbReference type="STRING" id="1164594.SAMN05216204_13916"/>
<keyword evidence="3" id="KW-1185">Reference proteome</keyword>
<evidence type="ECO:0000313" key="3">
    <source>
        <dbReference type="Proteomes" id="UP000198639"/>
    </source>
</evidence>
<accession>A0A1I1VEK8</accession>
<dbReference type="InterPro" id="IPR027268">
    <property type="entry name" value="Peptidase_M4/M1_CTD_sf"/>
</dbReference>
<dbReference type="InterPro" id="IPR007963">
    <property type="entry name" value="Peptidase_M61_catalytic"/>
</dbReference>
<reference evidence="3" key="1">
    <citation type="submission" date="2016-10" db="EMBL/GenBank/DDBJ databases">
        <authorList>
            <person name="Varghese N."/>
            <person name="Submissions S."/>
        </authorList>
    </citation>
    <scope>NUCLEOTIDE SEQUENCE [LARGE SCALE GENOMIC DNA]</scope>
    <source>
        <strain evidence="3">CGMCC 1.12041</strain>
    </source>
</reference>
<dbReference type="GO" id="GO:0006508">
    <property type="term" value="P:proteolysis"/>
    <property type="evidence" value="ECO:0007669"/>
    <property type="project" value="UniProtKB-KW"/>
</dbReference>
<name>A0A1I1VEK8_9BURK</name>
<dbReference type="Gene3D" id="1.10.390.10">
    <property type="entry name" value="Neutral Protease Domain 2"/>
    <property type="match status" value="1"/>
</dbReference>
<dbReference type="InterPro" id="IPR040756">
    <property type="entry name" value="Peptidase_M61_N"/>
</dbReference>
<organism evidence="2 3">
    <name type="scientific">Massilia yuzhufengensis</name>
    <dbReference type="NCBI Taxonomy" id="1164594"/>
    <lineage>
        <taxon>Bacteria</taxon>
        <taxon>Pseudomonadati</taxon>
        <taxon>Pseudomonadota</taxon>
        <taxon>Betaproteobacteria</taxon>
        <taxon>Burkholderiales</taxon>
        <taxon>Oxalobacteraceae</taxon>
        <taxon>Telluria group</taxon>
        <taxon>Massilia</taxon>
    </lineage>
</organism>
<dbReference type="SUPFAM" id="SSF50156">
    <property type="entry name" value="PDZ domain-like"/>
    <property type="match status" value="1"/>
</dbReference>
<dbReference type="InterPro" id="IPR036034">
    <property type="entry name" value="PDZ_sf"/>
</dbReference>
<dbReference type="InterPro" id="IPR024191">
    <property type="entry name" value="Peptidase_M61"/>
</dbReference>
<protein>
    <submittedName>
        <fullName evidence="2">Predicted metalloprotease, contains C-terminal PDZ domain</fullName>
    </submittedName>
</protein>
<dbReference type="AlphaFoldDB" id="A0A1I1VEK8"/>
<evidence type="ECO:0000259" key="1">
    <source>
        <dbReference type="SMART" id="SM00228"/>
    </source>
</evidence>
<dbReference type="GO" id="GO:0008237">
    <property type="term" value="F:metallopeptidase activity"/>
    <property type="evidence" value="ECO:0007669"/>
    <property type="project" value="UniProtKB-KW"/>
</dbReference>